<keyword evidence="8 9" id="KW-0807">Transducer</keyword>
<dbReference type="Pfam" id="PF00001">
    <property type="entry name" value="7tm_1"/>
    <property type="match status" value="1"/>
</dbReference>
<feature type="transmembrane region" description="Helical" evidence="10">
    <location>
        <begin position="137"/>
        <end position="157"/>
    </location>
</feature>
<feature type="transmembrane region" description="Helical" evidence="10">
    <location>
        <begin position="276"/>
        <end position="295"/>
    </location>
</feature>
<evidence type="ECO:0000256" key="1">
    <source>
        <dbReference type="ARBA" id="ARBA00004651"/>
    </source>
</evidence>
<keyword evidence="4 10" id="KW-1133">Transmembrane helix</keyword>
<dbReference type="PROSITE" id="PS00237">
    <property type="entry name" value="G_PROTEIN_RECEP_F1_1"/>
    <property type="match status" value="1"/>
</dbReference>
<evidence type="ECO:0000256" key="8">
    <source>
        <dbReference type="ARBA" id="ARBA00023224"/>
    </source>
</evidence>
<dbReference type="InterPro" id="IPR050569">
    <property type="entry name" value="TAAR"/>
</dbReference>
<evidence type="ECO:0000256" key="7">
    <source>
        <dbReference type="ARBA" id="ARBA00023170"/>
    </source>
</evidence>
<keyword evidence="3 9" id="KW-0812">Transmembrane</keyword>
<evidence type="ECO:0000256" key="6">
    <source>
        <dbReference type="ARBA" id="ARBA00023136"/>
    </source>
</evidence>
<dbReference type="PROSITE" id="PS50262">
    <property type="entry name" value="G_PROTEIN_RECEP_F1_2"/>
    <property type="match status" value="1"/>
</dbReference>
<name>A0A8C2EQJ4_CYPCA</name>
<evidence type="ECO:0000256" key="3">
    <source>
        <dbReference type="ARBA" id="ARBA00022692"/>
    </source>
</evidence>
<evidence type="ECO:0000313" key="13">
    <source>
        <dbReference type="Proteomes" id="UP000694701"/>
    </source>
</evidence>
<evidence type="ECO:0000256" key="4">
    <source>
        <dbReference type="ARBA" id="ARBA00022989"/>
    </source>
</evidence>
<dbReference type="Gene3D" id="1.20.1070.10">
    <property type="entry name" value="Rhodopsin 7-helix transmembrane proteins"/>
    <property type="match status" value="1"/>
</dbReference>
<dbReference type="InterPro" id="IPR017452">
    <property type="entry name" value="GPCR_Rhodpsn_7TM"/>
</dbReference>
<dbReference type="Ensembl" id="ENSCCRT00020048617.1">
    <property type="protein sequence ID" value="ENSCCRP00020044571.1"/>
    <property type="gene ID" value="ENSCCRG00020019846.1"/>
</dbReference>
<dbReference type="PRINTS" id="PR00237">
    <property type="entry name" value="GPCRRHODOPSN"/>
</dbReference>
<keyword evidence="6 10" id="KW-0472">Membrane</keyword>
<dbReference type="CDD" id="cd15055">
    <property type="entry name" value="7tmA_TAARs"/>
    <property type="match status" value="1"/>
</dbReference>
<evidence type="ECO:0000256" key="9">
    <source>
        <dbReference type="RuleBase" id="RU000688"/>
    </source>
</evidence>
<keyword evidence="2" id="KW-1003">Cell membrane</keyword>
<dbReference type="PANTHER" id="PTHR24249:SF381">
    <property type="entry name" value="TRACE AMINE ASSOCIATED RECEPTOR 19P-RELATED"/>
    <property type="match status" value="1"/>
</dbReference>
<feature type="transmembrane region" description="Helical" evidence="10">
    <location>
        <begin position="95"/>
        <end position="116"/>
    </location>
</feature>
<evidence type="ECO:0000256" key="5">
    <source>
        <dbReference type="ARBA" id="ARBA00023040"/>
    </source>
</evidence>
<feature type="domain" description="G-protein coupled receptors family 1 profile" evidence="11">
    <location>
        <begin position="42"/>
        <end position="292"/>
    </location>
</feature>
<dbReference type="FunFam" id="1.20.1070.10:FF:000279">
    <property type="entry name" value="Trace amine-associated receptor 16f"/>
    <property type="match status" value="1"/>
</dbReference>
<accession>A0A8C2EQJ4</accession>
<evidence type="ECO:0000313" key="12">
    <source>
        <dbReference type="Ensembl" id="ENSCCRP00020044571.1"/>
    </source>
</evidence>
<feature type="transmembrane region" description="Helical" evidence="10">
    <location>
        <begin position="188"/>
        <end position="208"/>
    </location>
</feature>
<dbReference type="GO" id="GO:0001594">
    <property type="term" value="F:trace-amine receptor activity"/>
    <property type="evidence" value="ECO:0007669"/>
    <property type="project" value="TreeGrafter"/>
</dbReference>
<dbReference type="PANTHER" id="PTHR24249">
    <property type="entry name" value="HISTAMINE RECEPTOR-RELATED G-PROTEIN COUPLED RECEPTOR"/>
    <property type="match status" value="1"/>
</dbReference>
<keyword evidence="5 9" id="KW-0297">G-protein coupled receptor</keyword>
<protein>
    <recommendedName>
        <fullName evidence="11">G-protein coupled receptors family 1 profile domain-containing protein</fullName>
    </recommendedName>
</protein>
<evidence type="ECO:0000256" key="2">
    <source>
        <dbReference type="ARBA" id="ARBA00022475"/>
    </source>
</evidence>
<dbReference type="InterPro" id="IPR000276">
    <property type="entry name" value="GPCR_Rhodpsn"/>
</dbReference>
<keyword evidence="7 9" id="KW-0675">Receptor</keyword>
<dbReference type="SUPFAM" id="SSF81321">
    <property type="entry name" value="Family A G protein-coupled receptor-like"/>
    <property type="match status" value="1"/>
</dbReference>
<feature type="transmembrane region" description="Helical" evidence="10">
    <location>
        <begin position="26"/>
        <end position="50"/>
    </location>
</feature>
<feature type="transmembrane region" description="Helical" evidence="10">
    <location>
        <begin position="62"/>
        <end position="89"/>
    </location>
</feature>
<dbReference type="AlphaFoldDB" id="A0A8C2EQJ4"/>
<sequence length="325" mass="37093">GNLVTAVLPAINSSCIKGKHSSHKYYIMYVFFSLLSAWTVFLNLEVIICISHFKKLHTPDNLIILSLAVADMLVGLIVIPLIETCWYFGDTFCDMFIIIMGLLISTSMCNLVLIAVDRYVALCHPLLYPQKITMTKTLISICLCWFFSSTYNIGYLVGGRYFEASQRSDECYGKCYLVISFSWIFNDLFFSFLLPCTLIITLYLRIFYVAHQQVKVLNSLMKSGKRVTEGSVRRKSESKAALTLGIIVTVYLLCYIPYCILYVTGSTVISSATMTFLLWTLYVNSGLNPLIYALFYRWFKISVKHILTFKIFEPASSLIDIFTDY</sequence>
<evidence type="ECO:0000259" key="11">
    <source>
        <dbReference type="PROSITE" id="PS50262"/>
    </source>
</evidence>
<reference evidence="12" key="1">
    <citation type="submission" date="2025-08" db="UniProtKB">
        <authorList>
            <consortium name="Ensembl"/>
        </authorList>
    </citation>
    <scope>IDENTIFICATION</scope>
</reference>
<evidence type="ECO:0000256" key="10">
    <source>
        <dbReference type="SAM" id="Phobius"/>
    </source>
</evidence>
<proteinExistence type="inferred from homology"/>
<organism evidence="12 13">
    <name type="scientific">Cyprinus carpio</name>
    <name type="common">Common carp</name>
    <dbReference type="NCBI Taxonomy" id="7962"/>
    <lineage>
        <taxon>Eukaryota</taxon>
        <taxon>Metazoa</taxon>
        <taxon>Chordata</taxon>
        <taxon>Craniata</taxon>
        <taxon>Vertebrata</taxon>
        <taxon>Euteleostomi</taxon>
        <taxon>Actinopterygii</taxon>
        <taxon>Neopterygii</taxon>
        <taxon>Teleostei</taxon>
        <taxon>Ostariophysi</taxon>
        <taxon>Cypriniformes</taxon>
        <taxon>Cyprinidae</taxon>
        <taxon>Cyprininae</taxon>
        <taxon>Cyprinus</taxon>
    </lineage>
</organism>
<comment type="subcellular location">
    <subcellularLocation>
        <location evidence="1">Cell membrane</location>
        <topology evidence="1">Multi-pass membrane protein</topology>
    </subcellularLocation>
</comment>
<feature type="transmembrane region" description="Helical" evidence="10">
    <location>
        <begin position="241"/>
        <end position="264"/>
    </location>
</feature>
<comment type="similarity">
    <text evidence="9">Belongs to the G-protein coupled receptor 1 family.</text>
</comment>
<dbReference type="Proteomes" id="UP000694701">
    <property type="component" value="Unplaced"/>
</dbReference>
<dbReference type="GO" id="GO:0005886">
    <property type="term" value="C:plasma membrane"/>
    <property type="evidence" value="ECO:0007669"/>
    <property type="project" value="UniProtKB-SubCell"/>
</dbReference>